<protein>
    <submittedName>
        <fullName evidence="1">Uncharacterized protein</fullName>
    </submittedName>
</protein>
<name>A0ACB9SEH5_9MYRT</name>
<evidence type="ECO:0000313" key="1">
    <source>
        <dbReference type="EMBL" id="KAI4389623.1"/>
    </source>
</evidence>
<sequence length="94" mass="10354">MTAKLLYAQINDMDMVSRPVGRLEADATRGKSQASMAAGCGTGDVWERIVMGLGNEGLGFMEQIGELKQRICLCLLTINNSRMFVVQEITNDRN</sequence>
<keyword evidence="2" id="KW-1185">Reference proteome</keyword>
<gene>
    <name evidence="1" type="ORF">MLD38_001829</name>
</gene>
<accession>A0ACB9SEH5</accession>
<comment type="caution">
    <text evidence="1">The sequence shown here is derived from an EMBL/GenBank/DDBJ whole genome shotgun (WGS) entry which is preliminary data.</text>
</comment>
<evidence type="ECO:0000313" key="2">
    <source>
        <dbReference type="Proteomes" id="UP001057402"/>
    </source>
</evidence>
<reference evidence="2" key="1">
    <citation type="journal article" date="2023" name="Front. Plant Sci.">
        <title>Chromosomal-level genome assembly of Melastoma candidum provides insights into trichome evolution.</title>
        <authorList>
            <person name="Zhong Y."/>
            <person name="Wu W."/>
            <person name="Sun C."/>
            <person name="Zou P."/>
            <person name="Liu Y."/>
            <person name="Dai S."/>
            <person name="Zhou R."/>
        </authorList>
    </citation>
    <scope>NUCLEOTIDE SEQUENCE [LARGE SCALE GENOMIC DNA]</scope>
</reference>
<dbReference type="Proteomes" id="UP001057402">
    <property type="component" value="Chromosome 1"/>
</dbReference>
<proteinExistence type="predicted"/>
<dbReference type="EMBL" id="CM042880">
    <property type="protein sequence ID" value="KAI4389623.1"/>
    <property type="molecule type" value="Genomic_DNA"/>
</dbReference>
<organism evidence="1 2">
    <name type="scientific">Melastoma candidum</name>
    <dbReference type="NCBI Taxonomy" id="119954"/>
    <lineage>
        <taxon>Eukaryota</taxon>
        <taxon>Viridiplantae</taxon>
        <taxon>Streptophyta</taxon>
        <taxon>Embryophyta</taxon>
        <taxon>Tracheophyta</taxon>
        <taxon>Spermatophyta</taxon>
        <taxon>Magnoliopsida</taxon>
        <taxon>eudicotyledons</taxon>
        <taxon>Gunneridae</taxon>
        <taxon>Pentapetalae</taxon>
        <taxon>rosids</taxon>
        <taxon>malvids</taxon>
        <taxon>Myrtales</taxon>
        <taxon>Melastomataceae</taxon>
        <taxon>Melastomatoideae</taxon>
        <taxon>Melastomateae</taxon>
        <taxon>Melastoma</taxon>
    </lineage>
</organism>